<evidence type="ECO:0000256" key="2">
    <source>
        <dbReference type="ARBA" id="ARBA00022448"/>
    </source>
</evidence>
<evidence type="ECO:0000313" key="9">
    <source>
        <dbReference type="Proteomes" id="UP001211894"/>
    </source>
</evidence>
<feature type="transmembrane region" description="Helical" evidence="6">
    <location>
        <begin position="12"/>
        <end position="35"/>
    </location>
</feature>
<evidence type="ECO:0000256" key="3">
    <source>
        <dbReference type="ARBA" id="ARBA00022692"/>
    </source>
</evidence>
<dbReference type="Pfam" id="PF07690">
    <property type="entry name" value="MFS_1"/>
    <property type="match status" value="1"/>
</dbReference>
<gene>
    <name evidence="8" type="ORF">PJ311_02215</name>
</gene>
<evidence type="ECO:0000256" key="5">
    <source>
        <dbReference type="ARBA" id="ARBA00023136"/>
    </source>
</evidence>
<dbReference type="PANTHER" id="PTHR23531:SF2">
    <property type="entry name" value="PERMEASE"/>
    <property type="match status" value="1"/>
</dbReference>
<comment type="caution">
    <text evidence="8">The sequence shown here is derived from an EMBL/GenBank/DDBJ whole genome shotgun (WGS) entry which is preliminary data.</text>
</comment>
<dbReference type="CDD" id="cd17489">
    <property type="entry name" value="MFS_YfcJ_like"/>
    <property type="match status" value="1"/>
</dbReference>
<dbReference type="Gene3D" id="1.20.1250.20">
    <property type="entry name" value="MFS general substrate transporter like domains"/>
    <property type="match status" value="1"/>
</dbReference>
<keyword evidence="4 6" id="KW-1133">Transmembrane helix</keyword>
<sequence length="397" mass="43384">MESESIWTRDFMMVVLMNLFTFVYFYASLTILPVYTLQELGGTESEAGLLISAFMLSAILARPFSGALIDRFGKKQMALISVILFALSSFLYIVIQDIYPLIGLRFFQGVWFSIITTVTSAIAADLIPVKRRGEGLGYFAMSMNLAVVIGPFIALSLLNDIEFPTLFALFSGIVTIGILCTIFIRVPHKNDQTAAVVKLSFSNMFEKGALRISVVGLFVAFCYSSVISFISVYAKSLGLIETSSYFFLVYAMTMILTRPFIGKLFDKIGPGIVIYPAIVIFSIGLCLLAMTNTGPMLLISGAVIGAGYGSITPCLQTLAIQASPFNRSGYATATYFAFMDTGIAVGSFVFGLIVGDIGFANIYLFTGMFALINLFLYTWSRKPINCEKSNSISITES</sequence>
<dbReference type="InterPro" id="IPR052714">
    <property type="entry name" value="MFS_Exporter"/>
</dbReference>
<dbReference type="Proteomes" id="UP001211894">
    <property type="component" value="Unassembled WGS sequence"/>
</dbReference>
<keyword evidence="5 6" id="KW-0472">Membrane</keyword>
<dbReference type="InterPro" id="IPR020846">
    <property type="entry name" value="MFS_dom"/>
</dbReference>
<feature type="transmembrane region" description="Helical" evidence="6">
    <location>
        <begin position="245"/>
        <end position="261"/>
    </location>
</feature>
<feature type="transmembrane region" description="Helical" evidence="6">
    <location>
        <begin position="47"/>
        <end position="65"/>
    </location>
</feature>
<evidence type="ECO:0000256" key="1">
    <source>
        <dbReference type="ARBA" id="ARBA00004651"/>
    </source>
</evidence>
<name>A0ABT4X149_9BACI</name>
<evidence type="ECO:0000313" key="8">
    <source>
        <dbReference type="EMBL" id="MDA7025424.1"/>
    </source>
</evidence>
<feature type="domain" description="Major facilitator superfamily (MFS) profile" evidence="7">
    <location>
        <begin position="11"/>
        <end position="385"/>
    </location>
</feature>
<feature type="transmembrane region" description="Helical" evidence="6">
    <location>
        <begin position="332"/>
        <end position="354"/>
    </location>
</feature>
<dbReference type="InterPro" id="IPR011701">
    <property type="entry name" value="MFS"/>
</dbReference>
<dbReference type="InterPro" id="IPR036259">
    <property type="entry name" value="MFS_trans_sf"/>
</dbReference>
<feature type="transmembrane region" description="Helical" evidence="6">
    <location>
        <begin position="101"/>
        <end position="124"/>
    </location>
</feature>
<evidence type="ECO:0000256" key="6">
    <source>
        <dbReference type="SAM" id="Phobius"/>
    </source>
</evidence>
<dbReference type="PANTHER" id="PTHR23531">
    <property type="entry name" value="QUINOLENE RESISTANCE PROTEIN NORA"/>
    <property type="match status" value="1"/>
</dbReference>
<dbReference type="RefSeq" id="WP_271339280.1">
    <property type="nucleotide sequence ID" value="NZ_JAQKAB010000001.1"/>
</dbReference>
<accession>A0ABT4X149</accession>
<feature type="transmembrane region" description="Helical" evidence="6">
    <location>
        <begin position="273"/>
        <end position="291"/>
    </location>
</feature>
<feature type="transmembrane region" description="Helical" evidence="6">
    <location>
        <begin position="136"/>
        <end position="158"/>
    </location>
</feature>
<dbReference type="SUPFAM" id="SSF103473">
    <property type="entry name" value="MFS general substrate transporter"/>
    <property type="match status" value="1"/>
</dbReference>
<evidence type="ECO:0000256" key="4">
    <source>
        <dbReference type="ARBA" id="ARBA00022989"/>
    </source>
</evidence>
<keyword evidence="2" id="KW-0813">Transport</keyword>
<dbReference type="EMBL" id="JAQKAB010000001">
    <property type="protein sequence ID" value="MDA7025424.1"/>
    <property type="molecule type" value="Genomic_DNA"/>
</dbReference>
<feature type="transmembrane region" description="Helical" evidence="6">
    <location>
        <begin position="164"/>
        <end position="187"/>
    </location>
</feature>
<keyword evidence="3 6" id="KW-0812">Transmembrane</keyword>
<feature type="transmembrane region" description="Helical" evidence="6">
    <location>
        <begin position="360"/>
        <end position="379"/>
    </location>
</feature>
<organism evidence="8 9">
    <name type="scientific">Bacillus changyiensis</name>
    <dbReference type="NCBI Taxonomy" id="3004103"/>
    <lineage>
        <taxon>Bacteria</taxon>
        <taxon>Bacillati</taxon>
        <taxon>Bacillota</taxon>
        <taxon>Bacilli</taxon>
        <taxon>Bacillales</taxon>
        <taxon>Bacillaceae</taxon>
        <taxon>Bacillus</taxon>
    </lineage>
</organism>
<feature type="transmembrane region" description="Helical" evidence="6">
    <location>
        <begin position="208"/>
        <end position="233"/>
    </location>
</feature>
<feature type="transmembrane region" description="Helical" evidence="6">
    <location>
        <begin position="297"/>
        <end position="320"/>
    </location>
</feature>
<evidence type="ECO:0000259" key="7">
    <source>
        <dbReference type="PROSITE" id="PS50850"/>
    </source>
</evidence>
<dbReference type="PROSITE" id="PS50850">
    <property type="entry name" value="MFS"/>
    <property type="match status" value="1"/>
</dbReference>
<keyword evidence="9" id="KW-1185">Reference proteome</keyword>
<reference evidence="8 9" key="1">
    <citation type="submission" date="2023-01" db="EMBL/GenBank/DDBJ databases">
        <title>Bacillus changyiensis sp. nov., isolated from a coastal deposit.</title>
        <authorList>
            <person name="Xiao G."/>
            <person name="Lai Q."/>
            <person name="Hu Z."/>
            <person name="Shao Z."/>
        </authorList>
    </citation>
    <scope>NUCLEOTIDE SEQUENCE [LARGE SCALE GENOMIC DNA]</scope>
    <source>
        <strain evidence="8 9">CLL-7-23</strain>
    </source>
</reference>
<protein>
    <submittedName>
        <fullName evidence="8">MFS transporter</fullName>
    </submittedName>
</protein>
<proteinExistence type="predicted"/>
<feature type="transmembrane region" description="Helical" evidence="6">
    <location>
        <begin position="77"/>
        <end position="95"/>
    </location>
</feature>
<comment type="subcellular location">
    <subcellularLocation>
        <location evidence="1">Cell membrane</location>
        <topology evidence="1">Multi-pass membrane protein</topology>
    </subcellularLocation>
</comment>